<evidence type="ECO:0000313" key="1">
    <source>
        <dbReference type="EMBL" id="VGO12441.1"/>
    </source>
</evidence>
<dbReference type="PROSITE" id="PS51257">
    <property type="entry name" value="PROKAR_LIPOPROTEIN"/>
    <property type="match status" value="1"/>
</dbReference>
<name>A0A6C2TYL3_PONDE</name>
<dbReference type="Gene3D" id="1.10.1130.10">
    <property type="entry name" value="Flavocytochrome C3, Chain A"/>
    <property type="match status" value="1"/>
</dbReference>
<keyword evidence="2" id="KW-1185">Reference proteome</keyword>
<accession>A0A6C2TYL3</accession>
<evidence type="ECO:0000313" key="2">
    <source>
        <dbReference type="Proteomes" id="UP000366872"/>
    </source>
</evidence>
<dbReference type="Proteomes" id="UP000366872">
    <property type="component" value="Unassembled WGS sequence"/>
</dbReference>
<gene>
    <name evidence="1" type="ORF">PDESU_00993</name>
</gene>
<dbReference type="RefSeq" id="WP_136078106.1">
    <property type="nucleotide sequence ID" value="NZ_CAAHFG010000001.1"/>
</dbReference>
<protein>
    <submittedName>
        <fullName evidence="1">Uncharacterized protein</fullName>
    </submittedName>
</protein>
<proteinExistence type="predicted"/>
<sequence length="824" mass="90963">MRGRTVGSVIVATTAACLVQGWTPKPVEDDPLVRMPGTQPGQVVDLESDKQCLSCHGGSTYEMENWKGSLMAQASRDPIFWAGMTVAAQDAVWALGTPNAADICVRCHFPQGWLDGRSDPVNCTDMRGEDYDGVSCKICHYMYDPFYQATYDGTREGNDWVGYWDENGNLQGAVDDTRNADAEAASAITHFRGDAFFTNDAPKSASYTENGGGHMFIVTHTTGISDGKRASFSDAPAKHDWLYSRYHKSKYMCGTCHDISNPALANLDYIGTNASHGVILPSESQPAYSYAHVERTFSEFMLSDFGLQGGTDGTGPYHPSKFNTSHAENKIATCQDCHFRDIEGVSSAKQGKVRPGDSTAHPLSGVPEHRMIGGNLWVPYLLASIEPTSPNYSPANEALLKQGPAALTLDFSQGESLDPFLLLETIELSGQMLQDSISMDDANYSLDDGEFTMRLQNHTGHKLISGYPEGRRMFLNVKAYANDELIYEINPYDDAVGTLKGLDADYSPNSPALSDWEEYEDELVYEVHQASSVLTNEHTTFHMALATHRVKDNRILPRGFRIAEAADRLCEPVWHGHSDTNIHHEENFYTQAEYEGGFDEIEIELPKGTERIEAVLYYQTTSREFIEFLRNEINGAGTLPNVPGAGGDLPYLAQTDPWFSGLKAWGDTIWQLWDNNKHIQGAAPVMMTNTLVQLDVSDTDSDGIPAYWEIEHFGGATNALAGVDSDGDGVNNLGEYIALTDPHDDESVFTFTAEFEQTDSATEATAEFETHRSRDYALEETTNLTMSAAWTNVSGYHRGIDDEMELVNTNATETGTYRVRVKLP</sequence>
<dbReference type="AlphaFoldDB" id="A0A6C2TYL3"/>
<reference evidence="1 2" key="1">
    <citation type="submission" date="2019-04" db="EMBL/GenBank/DDBJ databases">
        <authorList>
            <person name="Van Vliet M D."/>
        </authorList>
    </citation>
    <scope>NUCLEOTIDE SEQUENCE [LARGE SCALE GENOMIC DNA]</scope>
    <source>
        <strain evidence="1 2">F1</strain>
    </source>
</reference>
<dbReference type="EMBL" id="CAAHFG010000001">
    <property type="protein sequence ID" value="VGO12441.1"/>
    <property type="molecule type" value="Genomic_DNA"/>
</dbReference>
<dbReference type="InterPro" id="IPR036280">
    <property type="entry name" value="Multihaem_cyt_sf"/>
</dbReference>
<organism evidence="1 2">
    <name type="scientific">Pontiella desulfatans</name>
    <dbReference type="NCBI Taxonomy" id="2750659"/>
    <lineage>
        <taxon>Bacteria</taxon>
        <taxon>Pseudomonadati</taxon>
        <taxon>Kiritimatiellota</taxon>
        <taxon>Kiritimatiellia</taxon>
        <taxon>Kiritimatiellales</taxon>
        <taxon>Pontiellaceae</taxon>
        <taxon>Pontiella</taxon>
    </lineage>
</organism>
<dbReference type="SUPFAM" id="SSF48695">
    <property type="entry name" value="Multiheme cytochromes"/>
    <property type="match status" value="1"/>
</dbReference>